<evidence type="ECO:0000313" key="2">
    <source>
        <dbReference type="Proteomes" id="UP001497535"/>
    </source>
</evidence>
<protein>
    <submittedName>
        <fullName evidence="1">Uncharacterized protein</fullName>
    </submittedName>
</protein>
<organism evidence="1 2">
    <name type="scientific">Meloidogyne enterolobii</name>
    <name type="common">Root-knot nematode worm</name>
    <name type="synonym">Meloidogyne mayaguensis</name>
    <dbReference type="NCBI Taxonomy" id="390850"/>
    <lineage>
        <taxon>Eukaryota</taxon>
        <taxon>Metazoa</taxon>
        <taxon>Ecdysozoa</taxon>
        <taxon>Nematoda</taxon>
        <taxon>Chromadorea</taxon>
        <taxon>Rhabditida</taxon>
        <taxon>Tylenchina</taxon>
        <taxon>Tylenchomorpha</taxon>
        <taxon>Tylenchoidea</taxon>
        <taxon>Meloidogynidae</taxon>
        <taxon>Meloidogyninae</taxon>
        <taxon>Meloidogyne</taxon>
    </lineage>
</organism>
<dbReference type="Proteomes" id="UP001497535">
    <property type="component" value="Unassembled WGS sequence"/>
</dbReference>
<sequence length="872" mass="100119">MDWQGGNELNSDISNNGHNELFDFAQIGDEHFTNEDREQHWHALNWRMDKLRWMPEEEAESTIVASDYQCQPQGVDSEGSSYNAHANMSGDGACDDGLIDGSMDNDQEDQPPLGSDDEEQEDPKDYRRGGYHPVRIGDVFKNGRYHVIRKLGWGHFSTVWLCWDIESKRFIAMKIVKSAEHYTEAALDEIKLLECVRDSDPSDMALQRVVQLLDHFTVSGVNGVHVCMVFEVLGCNLLKLILKSDYQGLPIPMVKKIIKQVLEGLHYLHEKCQIIHTGESWFIFFSKFLYLDIKPENVLITMSPEEVKKLAEDAILAGKTGKNLSGSAICSSKRCFKKMEESMTKSKKKKLKKKRRRHRNLLEQQLKEIEGMSVDIDSLDSGRNQFLSVDDQLNSSAFSSTERDPDNSETTTGLQLKSEDSNDDEQIVNEQKATNLKIFDEIKIPRIYLNQFAQNEKEGVKADIKKEVKEEEAGDSRREENQAVINGNIISNNKQQQQEKPTKKNSVGNKILPENINQENNKEKGPPETEPKRTGKKKKGNNAKNKQQNQQQESAKKEKRDESPSPPINRDETDDLIEGGINPKIKNDNPKKQNVNTKQEQNKQLYNGELLMPKIEVKEEIIESPQKDVEENEAITKTKKKKRKKKKQKQSLEELEDARMDESNELESKEIIKPVLSEEAILEDDQSIKEKNEDEGQNWKFLRKDFDVKIADLGNACWTHHHFTEDIQTRQYRALEVIIGASYNQAADIWSIACMAFELATGDYLFEPHSGTTYSRDEDHLAHIIELLGSIPPTVFKKGEHWREFFHKNGRLLHIPNLKPWSLVEVLTQKYGWPFEHARSFASFLLPMLNYEPSERATAGQCLKHNWLKGVE</sequence>
<reference evidence="1" key="1">
    <citation type="submission" date="2023-11" db="EMBL/GenBank/DDBJ databases">
        <authorList>
            <person name="Poullet M."/>
        </authorList>
    </citation>
    <scope>NUCLEOTIDE SEQUENCE</scope>
    <source>
        <strain evidence="1">E1834</strain>
    </source>
</reference>
<accession>A0ACB0YZ39</accession>
<proteinExistence type="predicted"/>
<gene>
    <name evidence="1" type="ORF">MENTE1834_LOCUS18148</name>
</gene>
<keyword evidence="2" id="KW-1185">Reference proteome</keyword>
<name>A0ACB0YZ39_MELEN</name>
<dbReference type="EMBL" id="CAVMJV010000021">
    <property type="protein sequence ID" value="CAK5068698.1"/>
    <property type="molecule type" value="Genomic_DNA"/>
</dbReference>
<comment type="caution">
    <text evidence="1">The sequence shown here is derived from an EMBL/GenBank/DDBJ whole genome shotgun (WGS) entry which is preliminary data.</text>
</comment>
<evidence type="ECO:0000313" key="1">
    <source>
        <dbReference type="EMBL" id="CAK5068698.1"/>
    </source>
</evidence>